<dbReference type="PROSITE" id="PS51257">
    <property type="entry name" value="PROKAR_LIPOPROTEIN"/>
    <property type="match status" value="1"/>
</dbReference>
<keyword evidence="2" id="KW-0732">Signal</keyword>
<dbReference type="HOGENOM" id="CLU_021406_1_0_11"/>
<organism evidence="3 4">
    <name type="scientific">Phycicoccus elongatus Lp2</name>
    <dbReference type="NCBI Taxonomy" id="1193181"/>
    <lineage>
        <taxon>Bacteria</taxon>
        <taxon>Bacillati</taxon>
        <taxon>Actinomycetota</taxon>
        <taxon>Actinomycetes</taxon>
        <taxon>Micrococcales</taxon>
        <taxon>Intrasporangiaceae</taxon>
        <taxon>Phycicoccus</taxon>
    </lineage>
</organism>
<dbReference type="OrthoDB" id="9812829at2"/>
<keyword evidence="4" id="KW-1185">Reference proteome</keyword>
<feature type="compositionally biased region" description="Low complexity" evidence="1">
    <location>
        <begin position="292"/>
        <end position="311"/>
    </location>
</feature>
<dbReference type="InterPro" id="IPR025584">
    <property type="entry name" value="Cthe_2159"/>
</dbReference>
<dbReference type="AlphaFoldDB" id="N0E5B4"/>
<proteinExistence type="predicted"/>
<reference evidence="3 4" key="1">
    <citation type="journal article" date="2013" name="ISME J.">
        <title>A metabolic model for members of the genus Tetrasphaera involved in enhanced biological phosphorus removal.</title>
        <authorList>
            <person name="Kristiansen R."/>
            <person name="Nguyen H.T.T."/>
            <person name="Saunders A.M."/>
            <person name="Nielsen J.L."/>
            <person name="Wimmer R."/>
            <person name="Le V.Q."/>
            <person name="McIlroy S.J."/>
            <person name="Petrovski S."/>
            <person name="Seviour R.J."/>
            <person name="Calteau A."/>
            <person name="Nielsen K.L."/>
            <person name="Nielsen P.H."/>
        </authorList>
    </citation>
    <scope>NUCLEOTIDE SEQUENCE [LARGE SCALE GENOMIC DNA]</scope>
    <source>
        <strain evidence="3 4">Lp2</strain>
    </source>
</reference>
<evidence type="ECO:0000313" key="3">
    <source>
        <dbReference type="EMBL" id="CCH70424.1"/>
    </source>
</evidence>
<dbReference type="EMBL" id="CAIZ01000127">
    <property type="protein sequence ID" value="CCH70424.1"/>
    <property type="molecule type" value="Genomic_DNA"/>
</dbReference>
<dbReference type="Proteomes" id="UP000013167">
    <property type="component" value="Unassembled WGS sequence"/>
</dbReference>
<name>N0E5B4_9MICO</name>
<comment type="caution">
    <text evidence="3">The sequence shown here is derived from an EMBL/GenBank/DDBJ whole genome shotgun (WGS) entry which is preliminary data.</text>
</comment>
<sequence length="476" mass="45393">MKTNRIAKGLVALSAALALAACGTSLGSIADVGATTSSGTTSSAVATTATDGSYTIHAQADDVDYDASTAKAIALGSGNVEITEPGTYILTGTLSNGQVIVNCSAEGKVRIVLSNASITNSSGAAIDVRAADEVVVVLAEGTSNSLTDGSGYDTSGEDAADAALFSMADLTIGGTGSLIVTGNTADGIASKDGLVILGGTITVKAADDGIRGKDYLVIQDGTLDVTSAQDGLKSTNETDAQYGDIVISGGTVTVNAGDDGAHAEGDLAITGGTVTIAKSSEGLEGHTITIAGGSTSVTSSDDGVNASSGTGSTSGGGGGGGMADDGSSLLISGGTLTVNAGGDGLDSNGSITISGGTTTVAGPTGNGNGSLDSNAGITYTGGTLIAAGSAGMAEAPDSGNYVQANVSAPAGATIEVRSGDTVIATYTTVKAVANVVVASDHIVSGQSYTVTVNGSTTATVTAGQATGGGMGGGPRG</sequence>
<feature type="signal peptide" evidence="2">
    <location>
        <begin position="1"/>
        <end position="30"/>
    </location>
</feature>
<dbReference type="eggNOG" id="ENOG502Z8AD">
    <property type="taxonomic scope" value="Bacteria"/>
</dbReference>
<feature type="compositionally biased region" description="Gly residues" evidence="1">
    <location>
        <begin position="312"/>
        <end position="323"/>
    </location>
</feature>
<feature type="chain" id="PRO_5004106244" description="Carbohydrate-binding domain-containing protein" evidence="2">
    <location>
        <begin position="31"/>
        <end position="476"/>
    </location>
</feature>
<accession>N0E5B4</accession>
<evidence type="ECO:0008006" key="5">
    <source>
        <dbReference type="Google" id="ProtNLM"/>
    </source>
</evidence>
<protein>
    <recommendedName>
        <fullName evidence="5">Carbohydrate-binding domain-containing protein</fullName>
    </recommendedName>
</protein>
<feature type="region of interest" description="Disordered" evidence="1">
    <location>
        <begin position="291"/>
        <end position="326"/>
    </location>
</feature>
<gene>
    <name evidence="3" type="ORF">BN10_570031</name>
</gene>
<evidence type="ECO:0000256" key="2">
    <source>
        <dbReference type="SAM" id="SignalP"/>
    </source>
</evidence>
<dbReference type="RefSeq" id="WP_010850273.1">
    <property type="nucleotide sequence ID" value="NZ_HF570956.1"/>
</dbReference>
<evidence type="ECO:0000313" key="4">
    <source>
        <dbReference type="Proteomes" id="UP000013167"/>
    </source>
</evidence>
<dbReference type="Pfam" id="PF14262">
    <property type="entry name" value="Cthe_2159"/>
    <property type="match status" value="1"/>
</dbReference>
<evidence type="ECO:0000256" key="1">
    <source>
        <dbReference type="SAM" id="MobiDB-lite"/>
    </source>
</evidence>
<dbReference type="STRING" id="1193181.BN10_570031"/>